<evidence type="ECO:0000259" key="10">
    <source>
        <dbReference type="PROSITE" id="PS51007"/>
    </source>
</evidence>
<comment type="subcellular location">
    <subcellularLocation>
        <location evidence="1">Periplasm</location>
    </subcellularLocation>
</comment>
<dbReference type="Proteomes" id="UP000182476">
    <property type="component" value="Chromosome I"/>
</dbReference>
<dbReference type="PROSITE" id="PS51257">
    <property type="entry name" value="PROKAR_LIPOPROTEIN"/>
    <property type="match status" value="1"/>
</dbReference>
<evidence type="ECO:0000256" key="3">
    <source>
        <dbReference type="ARBA" id="ARBA00022617"/>
    </source>
</evidence>
<keyword evidence="4 8" id="KW-0479">Metal-binding</keyword>
<dbReference type="Pfam" id="PF00034">
    <property type="entry name" value="Cytochrom_C"/>
    <property type="match status" value="2"/>
</dbReference>
<dbReference type="EMBL" id="LT629796">
    <property type="protein sequence ID" value="SDU70089.1"/>
    <property type="molecule type" value="Genomic_DNA"/>
</dbReference>
<evidence type="ECO:0000313" key="11">
    <source>
        <dbReference type="EMBL" id="SDU70089.1"/>
    </source>
</evidence>
<dbReference type="PANTHER" id="PTHR33751:SF9">
    <property type="entry name" value="CYTOCHROME C4"/>
    <property type="match status" value="1"/>
</dbReference>
<dbReference type="PIRSF" id="PIRSF000005">
    <property type="entry name" value="Cytochrome_c4"/>
    <property type="match status" value="1"/>
</dbReference>
<evidence type="ECO:0000256" key="6">
    <source>
        <dbReference type="ARBA" id="ARBA00022982"/>
    </source>
</evidence>
<dbReference type="InterPro" id="IPR050597">
    <property type="entry name" value="Cytochrome_c_Oxidase_Subunit"/>
</dbReference>
<feature type="region of interest" description="Disordered" evidence="9">
    <location>
        <begin position="181"/>
        <end position="220"/>
    </location>
</feature>
<dbReference type="InterPro" id="IPR009056">
    <property type="entry name" value="Cyt_c-like_dom"/>
</dbReference>
<keyword evidence="12" id="KW-1185">Reference proteome</keyword>
<name>A0ABY0W2I3_9PSED</name>
<evidence type="ECO:0000256" key="1">
    <source>
        <dbReference type="ARBA" id="ARBA00004418"/>
    </source>
</evidence>
<keyword evidence="2" id="KW-0813">Transport</keyword>
<keyword evidence="6" id="KW-0249">Electron transport</keyword>
<dbReference type="PANTHER" id="PTHR33751">
    <property type="entry name" value="CBB3-TYPE CYTOCHROME C OXIDASE SUBUNIT FIXP"/>
    <property type="match status" value="1"/>
</dbReference>
<accession>A0ABY0W2I3</accession>
<gene>
    <name evidence="11" type="ORF">SAMN04489801_6194</name>
</gene>
<dbReference type="SUPFAM" id="SSF46626">
    <property type="entry name" value="Cytochrome c"/>
    <property type="match status" value="2"/>
</dbReference>
<evidence type="ECO:0000256" key="5">
    <source>
        <dbReference type="ARBA" id="ARBA00022764"/>
    </source>
</evidence>
<evidence type="ECO:0000256" key="4">
    <source>
        <dbReference type="ARBA" id="ARBA00022723"/>
    </source>
</evidence>
<dbReference type="InterPro" id="IPR036909">
    <property type="entry name" value="Cyt_c-like_dom_sf"/>
</dbReference>
<feature type="domain" description="Cytochrome c" evidence="10">
    <location>
        <begin position="38"/>
        <end position="120"/>
    </location>
</feature>
<dbReference type="Gene3D" id="1.10.760.10">
    <property type="entry name" value="Cytochrome c-like domain"/>
    <property type="match status" value="2"/>
</dbReference>
<dbReference type="PROSITE" id="PS51007">
    <property type="entry name" value="CYTC"/>
    <property type="match status" value="2"/>
</dbReference>
<evidence type="ECO:0000313" key="12">
    <source>
        <dbReference type="Proteomes" id="UP000182476"/>
    </source>
</evidence>
<proteinExistence type="predicted"/>
<reference evidence="11 12" key="1">
    <citation type="submission" date="2016-10" db="EMBL/GenBank/DDBJ databases">
        <authorList>
            <person name="Varghese N."/>
            <person name="Submissions S."/>
        </authorList>
    </citation>
    <scope>NUCLEOTIDE SEQUENCE [LARGE SCALE GENOMIC DNA]</scope>
    <source>
        <strain evidence="11 12">LMG 21607</strain>
    </source>
</reference>
<keyword evidence="7 8" id="KW-0408">Iron</keyword>
<evidence type="ECO:0000256" key="7">
    <source>
        <dbReference type="ARBA" id="ARBA00023004"/>
    </source>
</evidence>
<sequence length="220" mass="23892">MEACDMKRTPRQSHRLLAMCIVTLMGCTSSNEQTSQDASAMSGVAMVDQICSLCHGLTGESVSPMFPKLAGQQKEYLKLQLGDFKRHLRSDTSGAQYMRGFDHLTETQITELADYFSHQSPMKSDADSADARGESIFGNGIPESGVARCGSCHGAGGEGNGRIPRVAGQHAEYAIRQIKVLQQTEQRPRDDSMKSSNHSLSEADTESVARYMATLGAQPQ</sequence>
<organism evidence="11 12">
    <name type="scientific">Pseudomonas mandelii</name>
    <dbReference type="NCBI Taxonomy" id="75612"/>
    <lineage>
        <taxon>Bacteria</taxon>
        <taxon>Pseudomonadati</taxon>
        <taxon>Pseudomonadota</taxon>
        <taxon>Gammaproteobacteria</taxon>
        <taxon>Pseudomonadales</taxon>
        <taxon>Pseudomonadaceae</taxon>
        <taxon>Pseudomonas</taxon>
    </lineage>
</organism>
<dbReference type="InterPro" id="IPR024167">
    <property type="entry name" value="Cytochrome_c4-like"/>
</dbReference>
<evidence type="ECO:0000256" key="2">
    <source>
        <dbReference type="ARBA" id="ARBA00022448"/>
    </source>
</evidence>
<evidence type="ECO:0000256" key="8">
    <source>
        <dbReference type="PROSITE-ProRule" id="PRU00433"/>
    </source>
</evidence>
<protein>
    <submittedName>
        <fullName evidence="11">Cytochrome c553</fullName>
    </submittedName>
</protein>
<keyword evidence="3 8" id="KW-0349">Heme</keyword>
<feature type="domain" description="Cytochrome c" evidence="10">
    <location>
        <begin position="128"/>
        <end position="216"/>
    </location>
</feature>
<keyword evidence="5" id="KW-0574">Periplasm</keyword>
<evidence type="ECO:0000256" key="9">
    <source>
        <dbReference type="SAM" id="MobiDB-lite"/>
    </source>
</evidence>